<keyword evidence="2" id="KW-0732">Signal</keyword>
<dbReference type="Pfam" id="PF03640">
    <property type="entry name" value="Lipoprotein_15"/>
    <property type="match status" value="2"/>
</dbReference>
<evidence type="ECO:0000256" key="1">
    <source>
        <dbReference type="SAM" id="MobiDB-lite"/>
    </source>
</evidence>
<evidence type="ECO:0000313" key="4">
    <source>
        <dbReference type="Proteomes" id="UP000280726"/>
    </source>
</evidence>
<comment type="caution">
    <text evidence="3">The sequence shown here is derived from an EMBL/GenBank/DDBJ whole genome shotgun (WGS) entry which is preliminary data.</text>
</comment>
<evidence type="ECO:0000256" key="2">
    <source>
        <dbReference type="SAM" id="SignalP"/>
    </source>
</evidence>
<feature type="signal peptide" evidence="2">
    <location>
        <begin position="1"/>
        <end position="24"/>
    </location>
</feature>
<gene>
    <name evidence="3" type="ORF">EDD32_0898</name>
</gene>
<evidence type="ECO:0000313" key="3">
    <source>
        <dbReference type="EMBL" id="RPF26457.1"/>
    </source>
</evidence>
<dbReference type="PANTHER" id="PTHR39335:SF1">
    <property type="entry name" value="BLL4220 PROTEIN"/>
    <property type="match status" value="1"/>
</dbReference>
<dbReference type="Proteomes" id="UP000280726">
    <property type="component" value="Unassembled WGS sequence"/>
</dbReference>
<keyword evidence="3" id="KW-0449">Lipoprotein</keyword>
<feature type="chain" id="PRO_5018255990" evidence="2">
    <location>
        <begin position="25"/>
        <end position="191"/>
    </location>
</feature>
<dbReference type="EMBL" id="RKRA01000001">
    <property type="protein sequence ID" value="RPF26457.1"/>
    <property type="molecule type" value="Genomic_DNA"/>
</dbReference>
<organism evidence="3 4">
    <name type="scientific">Georgenia muralis</name>
    <dbReference type="NCBI Taxonomy" id="154117"/>
    <lineage>
        <taxon>Bacteria</taxon>
        <taxon>Bacillati</taxon>
        <taxon>Actinomycetota</taxon>
        <taxon>Actinomycetes</taxon>
        <taxon>Micrococcales</taxon>
        <taxon>Bogoriellaceae</taxon>
        <taxon>Georgenia</taxon>
    </lineage>
</organism>
<dbReference type="InterPro" id="IPR005297">
    <property type="entry name" value="Lipoprotein_repeat"/>
</dbReference>
<feature type="compositionally biased region" description="Low complexity" evidence="1">
    <location>
        <begin position="30"/>
        <end position="44"/>
    </location>
</feature>
<feature type="region of interest" description="Disordered" evidence="1">
    <location>
        <begin position="25"/>
        <end position="72"/>
    </location>
</feature>
<protein>
    <submittedName>
        <fullName evidence="3">Putative lipoprotein with Yx(FWY)xxD motif</fullName>
    </submittedName>
</protein>
<dbReference type="RefSeq" id="WP_246005972.1">
    <property type="nucleotide sequence ID" value="NZ_RKRA01000001.1"/>
</dbReference>
<dbReference type="PROSITE" id="PS51257">
    <property type="entry name" value="PROKAR_LIPOPROTEIN"/>
    <property type="match status" value="1"/>
</dbReference>
<sequence>MRTRSGLGAVAAGVLLAATLAACGDDDPQGATTVEETTVAGGEEATTEEETTASEEATTEATTEESTEDGAAAGAATVMTAETDLGTILVDGEGMTLYMFTNDTQDSGESVCEGDCLVAWPPLEGEPTAGEGVDESLLGTIERSDGSMQASYNGWPLYYWAQDTAPGDVTGQGVGDVWYVLDPAGEPIGMP</sequence>
<dbReference type="GO" id="GO:0043448">
    <property type="term" value="P:alkane catabolic process"/>
    <property type="evidence" value="ECO:0007669"/>
    <property type="project" value="TreeGrafter"/>
</dbReference>
<dbReference type="PANTHER" id="PTHR39335">
    <property type="entry name" value="BLL4220 PROTEIN"/>
    <property type="match status" value="1"/>
</dbReference>
<dbReference type="AlphaFoldDB" id="A0A3N4Z1I1"/>
<name>A0A3N4Z1I1_9MICO</name>
<accession>A0A3N4Z1I1</accession>
<keyword evidence="4" id="KW-1185">Reference proteome</keyword>
<reference evidence="3 4" key="1">
    <citation type="submission" date="2018-11" db="EMBL/GenBank/DDBJ databases">
        <title>Sequencing the genomes of 1000 actinobacteria strains.</title>
        <authorList>
            <person name="Klenk H.-P."/>
        </authorList>
    </citation>
    <scope>NUCLEOTIDE SEQUENCE [LARGE SCALE GENOMIC DNA]</scope>
    <source>
        <strain evidence="3 4">DSM 14418</strain>
    </source>
</reference>
<proteinExistence type="predicted"/>